<dbReference type="InterPro" id="IPR029058">
    <property type="entry name" value="AB_hydrolase_fold"/>
</dbReference>
<dbReference type="GO" id="GO:0004177">
    <property type="term" value="F:aminopeptidase activity"/>
    <property type="evidence" value="ECO:0007669"/>
    <property type="project" value="UniProtKB-UniRule"/>
</dbReference>
<keyword evidence="13" id="KW-1185">Reference proteome</keyword>
<dbReference type="PANTHER" id="PTHR43722">
    <property type="entry name" value="PROLINE IMINOPEPTIDASE"/>
    <property type="match status" value="1"/>
</dbReference>
<dbReference type="OrthoDB" id="9796770at2"/>
<evidence type="ECO:0000256" key="6">
    <source>
        <dbReference type="ARBA" id="ARBA00022670"/>
    </source>
</evidence>
<keyword evidence="4 8" id="KW-0031">Aminopeptidase</keyword>
<evidence type="ECO:0000256" key="10">
    <source>
        <dbReference type="RuleBase" id="RU003421"/>
    </source>
</evidence>
<feature type="active site" description="Nucleophile" evidence="9">
    <location>
        <position position="100"/>
    </location>
</feature>
<accession>A0A4Q4ZH66</accession>
<feature type="active site" evidence="9">
    <location>
        <position position="255"/>
    </location>
</feature>
<dbReference type="InterPro" id="IPR005944">
    <property type="entry name" value="Pro_iminopeptidase"/>
</dbReference>
<dbReference type="PANTHER" id="PTHR43722:SF1">
    <property type="entry name" value="PROLINE IMINOPEPTIDASE"/>
    <property type="match status" value="1"/>
</dbReference>
<dbReference type="GO" id="GO:0005737">
    <property type="term" value="C:cytoplasm"/>
    <property type="evidence" value="ECO:0007669"/>
    <property type="project" value="UniProtKB-SubCell"/>
</dbReference>
<evidence type="ECO:0000256" key="7">
    <source>
        <dbReference type="ARBA" id="ARBA00022801"/>
    </source>
</evidence>
<evidence type="ECO:0000256" key="4">
    <source>
        <dbReference type="ARBA" id="ARBA00022438"/>
    </source>
</evidence>
<dbReference type="EC" id="3.4.11.5" evidence="8 10"/>
<name>A0A4Q4ZH66_9ACTN</name>
<dbReference type="SUPFAM" id="SSF53474">
    <property type="entry name" value="alpha/beta-Hydrolases"/>
    <property type="match status" value="1"/>
</dbReference>
<dbReference type="AlphaFoldDB" id="A0A4Q4ZH66"/>
<dbReference type="EMBL" id="SDKM01000008">
    <property type="protein sequence ID" value="RYP87125.1"/>
    <property type="molecule type" value="Genomic_DNA"/>
</dbReference>
<dbReference type="Pfam" id="PF00561">
    <property type="entry name" value="Abhydrolase_1"/>
    <property type="match status" value="1"/>
</dbReference>
<gene>
    <name evidence="12" type="primary">pip</name>
    <name evidence="12" type="ORF">EKO23_07420</name>
</gene>
<comment type="similarity">
    <text evidence="3 8 10">Belongs to the peptidase S33 family.</text>
</comment>
<dbReference type="PRINTS" id="PR00793">
    <property type="entry name" value="PROAMNOPTASE"/>
</dbReference>
<organism evidence="12 13">
    <name type="scientific">Nocardioides guangzhouensis</name>
    <dbReference type="NCBI Taxonomy" id="2497878"/>
    <lineage>
        <taxon>Bacteria</taxon>
        <taxon>Bacillati</taxon>
        <taxon>Actinomycetota</taxon>
        <taxon>Actinomycetes</taxon>
        <taxon>Propionibacteriales</taxon>
        <taxon>Nocardioidaceae</taxon>
        <taxon>Nocardioides</taxon>
    </lineage>
</organism>
<dbReference type="GO" id="GO:0006508">
    <property type="term" value="P:proteolysis"/>
    <property type="evidence" value="ECO:0007669"/>
    <property type="project" value="UniProtKB-KW"/>
</dbReference>
<comment type="catalytic activity">
    <reaction evidence="1 8 10">
        <text>Release of N-terminal proline from a peptide.</text>
        <dbReference type="EC" id="3.4.11.5"/>
    </reaction>
</comment>
<evidence type="ECO:0000313" key="12">
    <source>
        <dbReference type="EMBL" id="RYP87125.1"/>
    </source>
</evidence>
<dbReference type="NCBIfam" id="TIGR01249">
    <property type="entry name" value="pro_imino_pep_1"/>
    <property type="match status" value="1"/>
</dbReference>
<dbReference type="InterPro" id="IPR002410">
    <property type="entry name" value="Peptidase_S33"/>
</dbReference>
<evidence type="ECO:0000256" key="8">
    <source>
        <dbReference type="PIRNR" id="PIRNR006431"/>
    </source>
</evidence>
<evidence type="ECO:0000256" key="5">
    <source>
        <dbReference type="ARBA" id="ARBA00022490"/>
    </source>
</evidence>
<comment type="subcellular location">
    <subcellularLocation>
        <location evidence="2 8">Cytoplasm</location>
    </subcellularLocation>
</comment>
<dbReference type="Proteomes" id="UP000295198">
    <property type="component" value="Unassembled WGS sequence"/>
</dbReference>
<sequence>MTTGDGHEVYWEVCGNPVGKPAVVLHGGPGSGATAWWRQFFDPSRYRVVLFDQRGCGRSKPNACDDLAALENNTTAHLVADMERLRRQLGIEQWLLFGGSWGSTLGLTYAVHHPDRVSELVLWAVGTTRSSDVRWLTHTMGEVYPEEFDDLVGLLPPSARGGNIPAVLHAQLRSPDPAVADRAARAWCAWEDRIATLSGPVREHPRSADPRLRLGFARLVTHYFGSHAFQADDEITSRLGRIAHVPAYFLRGRLDIASPLRPAYEIVRRLPNATLDVVEADAHGPGDDSVERLVAALDRFSG</sequence>
<evidence type="ECO:0000256" key="9">
    <source>
        <dbReference type="PIRSR" id="PIRSR006431-1"/>
    </source>
</evidence>
<dbReference type="InterPro" id="IPR000073">
    <property type="entry name" value="AB_hydrolase_1"/>
</dbReference>
<feature type="domain" description="AB hydrolase-1" evidence="11">
    <location>
        <begin position="23"/>
        <end position="280"/>
    </location>
</feature>
<evidence type="ECO:0000256" key="3">
    <source>
        <dbReference type="ARBA" id="ARBA00010088"/>
    </source>
</evidence>
<feature type="active site" description="Proton donor" evidence="9">
    <location>
        <position position="283"/>
    </location>
</feature>
<protein>
    <recommendedName>
        <fullName evidence="8 10">Proline iminopeptidase</fullName>
        <shortName evidence="8">PIP</shortName>
        <ecNumber evidence="8 10">3.4.11.5</ecNumber>
    </recommendedName>
    <alternativeName>
        <fullName evidence="8">Prolyl aminopeptidase</fullName>
    </alternativeName>
</protein>
<proteinExistence type="inferred from homology"/>
<evidence type="ECO:0000313" key="13">
    <source>
        <dbReference type="Proteomes" id="UP000295198"/>
    </source>
</evidence>
<dbReference type="PIRSF" id="PIRSF006431">
    <property type="entry name" value="Pept_S33"/>
    <property type="match status" value="1"/>
</dbReference>
<comment type="caution">
    <text evidence="12">The sequence shown here is derived from an EMBL/GenBank/DDBJ whole genome shotgun (WGS) entry which is preliminary data.</text>
</comment>
<evidence type="ECO:0000256" key="2">
    <source>
        <dbReference type="ARBA" id="ARBA00004496"/>
    </source>
</evidence>
<evidence type="ECO:0000256" key="1">
    <source>
        <dbReference type="ARBA" id="ARBA00001585"/>
    </source>
</evidence>
<reference evidence="12 13" key="1">
    <citation type="submission" date="2019-01" db="EMBL/GenBank/DDBJ databases">
        <title>Nocardioides guangzhouensis sp. nov., an actinobacterium isolated from soil.</title>
        <authorList>
            <person name="Fu Y."/>
            <person name="Cai Y."/>
            <person name="Lin Z."/>
            <person name="Chen P."/>
        </authorList>
    </citation>
    <scope>NUCLEOTIDE SEQUENCE [LARGE SCALE GENOMIC DNA]</scope>
    <source>
        <strain evidence="12 13">130</strain>
    </source>
</reference>
<keyword evidence="6 8" id="KW-0645">Protease</keyword>
<evidence type="ECO:0000259" key="11">
    <source>
        <dbReference type="Pfam" id="PF00561"/>
    </source>
</evidence>
<keyword evidence="7 8" id="KW-0378">Hydrolase</keyword>
<dbReference type="PRINTS" id="PR00111">
    <property type="entry name" value="ABHYDROLASE"/>
</dbReference>
<keyword evidence="5 8" id="KW-0963">Cytoplasm</keyword>
<dbReference type="Gene3D" id="3.40.50.1820">
    <property type="entry name" value="alpha/beta hydrolase"/>
    <property type="match status" value="1"/>
</dbReference>